<dbReference type="RefSeq" id="WP_379760219.1">
    <property type="nucleotide sequence ID" value="NZ_JBHSMR010000014.1"/>
</dbReference>
<name>A0ABW0MSI8_9BURK</name>
<evidence type="ECO:0000256" key="1">
    <source>
        <dbReference type="SAM" id="Phobius"/>
    </source>
</evidence>
<evidence type="ECO:0000313" key="3">
    <source>
        <dbReference type="Proteomes" id="UP001596101"/>
    </source>
</evidence>
<keyword evidence="1" id="KW-1133">Transmembrane helix</keyword>
<organism evidence="2 3">
    <name type="scientific">Massilia suwonensis</name>
    <dbReference type="NCBI Taxonomy" id="648895"/>
    <lineage>
        <taxon>Bacteria</taxon>
        <taxon>Pseudomonadati</taxon>
        <taxon>Pseudomonadota</taxon>
        <taxon>Betaproteobacteria</taxon>
        <taxon>Burkholderiales</taxon>
        <taxon>Oxalobacteraceae</taxon>
        <taxon>Telluria group</taxon>
        <taxon>Massilia</taxon>
    </lineage>
</organism>
<feature type="transmembrane region" description="Helical" evidence="1">
    <location>
        <begin position="47"/>
        <end position="69"/>
    </location>
</feature>
<keyword evidence="3" id="KW-1185">Reference proteome</keyword>
<accession>A0ABW0MSI8</accession>
<keyword evidence="1" id="KW-0472">Membrane</keyword>
<dbReference type="EMBL" id="JBHSMR010000014">
    <property type="protein sequence ID" value="MFC5480566.1"/>
    <property type="molecule type" value="Genomic_DNA"/>
</dbReference>
<sequence length="261" mass="28956">MSRDRTTPPRSLIDFLDIAQRNEKQVLIRHSELFELLERLNRSFEKIFAVQYLGPQVPGFLVMTAYGYFMSAVRLAVSGQMPPVFPLLRAGIEGVLFALLMVAEPKKIDVWLKRGDSKSSKQKCRDAFTGKIGLSELSKRDPELSKTLGAYYDSSIDFGAHPNVSAMLPHFGVEDKGTHWLAMIRTIHSSDSQAVVDTLASTIAAGGYMIAVMSYVMTGHEPAKLAYNEAHDVLSELDAMMRAWAQQETPDGSSPLPVFTK</sequence>
<feature type="transmembrane region" description="Helical" evidence="1">
    <location>
        <begin position="84"/>
        <end position="103"/>
    </location>
</feature>
<proteinExistence type="predicted"/>
<dbReference type="Proteomes" id="UP001596101">
    <property type="component" value="Unassembled WGS sequence"/>
</dbReference>
<reference evidence="3" key="1">
    <citation type="journal article" date="2019" name="Int. J. Syst. Evol. Microbiol.">
        <title>The Global Catalogue of Microorganisms (GCM) 10K type strain sequencing project: providing services to taxonomists for standard genome sequencing and annotation.</title>
        <authorList>
            <consortium name="The Broad Institute Genomics Platform"/>
            <consortium name="The Broad Institute Genome Sequencing Center for Infectious Disease"/>
            <person name="Wu L."/>
            <person name="Ma J."/>
        </authorList>
    </citation>
    <scope>NUCLEOTIDE SEQUENCE [LARGE SCALE GENOMIC DNA]</scope>
    <source>
        <strain evidence="3">CCUG 43111</strain>
    </source>
</reference>
<protein>
    <submittedName>
        <fullName evidence="2">Uncharacterized protein</fullName>
    </submittedName>
</protein>
<gene>
    <name evidence="2" type="ORF">ACFPQ5_20380</name>
</gene>
<keyword evidence="1" id="KW-0812">Transmembrane</keyword>
<comment type="caution">
    <text evidence="2">The sequence shown here is derived from an EMBL/GenBank/DDBJ whole genome shotgun (WGS) entry which is preliminary data.</text>
</comment>
<evidence type="ECO:0000313" key="2">
    <source>
        <dbReference type="EMBL" id="MFC5480566.1"/>
    </source>
</evidence>